<dbReference type="RefSeq" id="WP_147083071.1">
    <property type="nucleotide sequence ID" value="NZ_VOQR01000001.1"/>
</dbReference>
<evidence type="ECO:0000313" key="4">
    <source>
        <dbReference type="Proteomes" id="UP000321250"/>
    </source>
</evidence>
<feature type="transmembrane region" description="Helical" evidence="1">
    <location>
        <begin position="40"/>
        <end position="61"/>
    </location>
</feature>
<dbReference type="AlphaFoldDB" id="A0A5C6UH79"/>
<comment type="caution">
    <text evidence="3">The sequence shown here is derived from an EMBL/GenBank/DDBJ whole genome shotgun (WGS) entry which is preliminary data.</text>
</comment>
<keyword evidence="4" id="KW-1185">Reference proteome</keyword>
<feature type="transmembrane region" description="Helical" evidence="1">
    <location>
        <begin position="9"/>
        <end position="34"/>
    </location>
</feature>
<keyword evidence="1" id="KW-0472">Membrane</keyword>
<dbReference type="OrthoDB" id="7410112at2"/>
<evidence type="ECO:0000256" key="1">
    <source>
        <dbReference type="SAM" id="Phobius"/>
    </source>
</evidence>
<dbReference type="GO" id="GO:0022857">
    <property type="term" value="F:transmembrane transporter activity"/>
    <property type="evidence" value="ECO:0007669"/>
    <property type="project" value="InterPro"/>
</dbReference>
<accession>A0A5C6UH79</accession>
<organism evidence="3 4">
    <name type="scientific">Sphingomonas ginsenosidivorax</name>
    <dbReference type="NCBI Taxonomy" id="862135"/>
    <lineage>
        <taxon>Bacteria</taxon>
        <taxon>Pseudomonadati</taxon>
        <taxon>Pseudomonadota</taxon>
        <taxon>Alphaproteobacteria</taxon>
        <taxon>Sphingomonadales</taxon>
        <taxon>Sphingomonadaceae</taxon>
        <taxon>Sphingomonas</taxon>
    </lineage>
</organism>
<dbReference type="InterPro" id="IPR020846">
    <property type="entry name" value="MFS_dom"/>
</dbReference>
<reference evidence="3 4" key="1">
    <citation type="journal article" date="2013" name="Antonie Van Leeuwenhoek">
        <title>Sphingomonas ginsenosidivorax sp. nov., with the ability to transform ginsenosides.</title>
        <authorList>
            <person name="Jin X.F."/>
            <person name="Kim J.K."/>
            <person name="Liu Q.M."/>
            <person name="Kang M.S."/>
            <person name="He D."/>
            <person name="Jin F.X."/>
            <person name="Kim S.C."/>
            <person name="Im W.T."/>
        </authorList>
    </citation>
    <scope>NUCLEOTIDE SEQUENCE [LARGE SCALE GENOMIC DNA]</scope>
    <source>
        <strain evidence="3 4">KHI67</strain>
    </source>
</reference>
<keyword evidence="1" id="KW-0812">Transmembrane</keyword>
<name>A0A5C6UH79_9SPHN</name>
<sequence>MTDKAQGRWLALVGVRIAGTAGAMLGLVLIARAYAWPQKALGVAIVLSALLLIAVVPRALAHRWRTPEA</sequence>
<evidence type="ECO:0000259" key="2">
    <source>
        <dbReference type="PROSITE" id="PS50850"/>
    </source>
</evidence>
<keyword evidence="1" id="KW-1133">Transmembrane helix</keyword>
<gene>
    <name evidence="3" type="ORF">FSB78_13160</name>
</gene>
<dbReference type="Proteomes" id="UP000321250">
    <property type="component" value="Unassembled WGS sequence"/>
</dbReference>
<evidence type="ECO:0000313" key="3">
    <source>
        <dbReference type="EMBL" id="TXC71794.1"/>
    </source>
</evidence>
<proteinExistence type="predicted"/>
<dbReference type="EMBL" id="VOQR01000001">
    <property type="protein sequence ID" value="TXC71794.1"/>
    <property type="molecule type" value="Genomic_DNA"/>
</dbReference>
<protein>
    <recommendedName>
        <fullName evidence="2">Major facilitator superfamily (MFS) profile domain-containing protein</fullName>
    </recommendedName>
</protein>
<feature type="domain" description="Major facilitator superfamily (MFS) profile" evidence="2">
    <location>
        <begin position="1"/>
        <end position="69"/>
    </location>
</feature>
<dbReference type="PROSITE" id="PS50850">
    <property type="entry name" value="MFS"/>
    <property type="match status" value="1"/>
</dbReference>